<dbReference type="AlphaFoldDB" id="A0A0Q1CD49"/>
<gene>
    <name evidence="2" type="ORF">AQS70_15140</name>
</gene>
<accession>A0A0Q1CD49</accession>
<dbReference type="EMBL" id="LLWH01000203">
    <property type="protein sequence ID" value="KQB52273.1"/>
    <property type="molecule type" value="Genomic_DNA"/>
</dbReference>
<feature type="signal peptide" evidence="1">
    <location>
        <begin position="1"/>
        <end position="23"/>
    </location>
</feature>
<evidence type="ECO:0000256" key="1">
    <source>
        <dbReference type="SAM" id="SignalP"/>
    </source>
</evidence>
<evidence type="ECO:0008006" key="4">
    <source>
        <dbReference type="Google" id="ProtNLM"/>
    </source>
</evidence>
<feature type="chain" id="PRO_5006189156" description="Lipoprotein" evidence="1">
    <location>
        <begin position="24"/>
        <end position="144"/>
    </location>
</feature>
<dbReference type="Proteomes" id="UP000050342">
    <property type="component" value="Unassembled WGS sequence"/>
</dbReference>
<reference evidence="2 3" key="1">
    <citation type="submission" date="2015-10" db="EMBL/GenBank/DDBJ databases">
        <title>Pseudomonas helleri sp. nov. and Pseudomonas weihenstephanensis sp. nov., isolated from raw cows milk.</title>
        <authorList>
            <person name="Von Neubeck M."/>
            <person name="Huptas C."/>
            <person name="Wenning M."/>
            <person name="Scherer S."/>
        </authorList>
    </citation>
    <scope>NUCLEOTIDE SEQUENCE [LARGE SCALE GENOMIC DNA]</scope>
    <source>
        <strain evidence="2 3">BSTT44</strain>
    </source>
</reference>
<name>A0A0Q1CD49_9PSED</name>
<protein>
    <recommendedName>
        <fullName evidence="4">Lipoprotein</fullName>
    </recommendedName>
</protein>
<dbReference type="PROSITE" id="PS51257">
    <property type="entry name" value="PROKAR_LIPOPROTEIN"/>
    <property type="match status" value="1"/>
</dbReference>
<keyword evidence="3" id="KW-1185">Reference proteome</keyword>
<dbReference type="RefSeq" id="WP_055104237.1">
    <property type="nucleotide sequence ID" value="NZ_LLWH01000203.1"/>
</dbReference>
<dbReference type="OrthoDB" id="9891590at2"/>
<evidence type="ECO:0000313" key="2">
    <source>
        <dbReference type="EMBL" id="KQB52273.1"/>
    </source>
</evidence>
<comment type="caution">
    <text evidence="2">The sequence shown here is derived from an EMBL/GenBank/DDBJ whole genome shotgun (WGS) entry which is preliminary data.</text>
</comment>
<keyword evidence="1" id="KW-0732">Signal</keyword>
<evidence type="ECO:0000313" key="3">
    <source>
        <dbReference type="Proteomes" id="UP000050342"/>
    </source>
</evidence>
<sequence>MPFKTSLVITGQSILLLSLLATGCSTQKNSSSVPDLPGVQGTLTLAQQAISAYEQGDKEQWQSLLCLKSVDYPLTGWSRIRSLVGDISEVKLVKVSEASNAGNGSDADRFTQIVYEVQSQNYPLKTLLLKFFPVESDQCVGLVY</sequence>
<proteinExistence type="predicted"/>
<organism evidence="2 3">
    <name type="scientific">Pseudomonas endophytica</name>
    <dbReference type="NCBI Taxonomy" id="1563157"/>
    <lineage>
        <taxon>Bacteria</taxon>
        <taxon>Pseudomonadati</taxon>
        <taxon>Pseudomonadota</taxon>
        <taxon>Gammaproteobacteria</taxon>
        <taxon>Pseudomonadales</taxon>
        <taxon>Pseudomonadaceae</taxon>
        <taxon>Pseudomonas</taxon>
    </lineage>
</organism>